<reference evidence="1" key="1">
    <citation type="submission" date="2022-07" db="EMBL/GenBank/DDBJ databases">
        <title>Taxonomy of Aspergillus series Nigri: significant species reduction supported by multi-species coalescent approaches.</title>
        <authorList>
            <person name="Bian C."/>
            <person name="Kusuya Y."/>
            <person name="Sklenar F."/>
            <person name="D'hooge E."/>
            <person name="Yaguchi T."/>
            <person name="Takahashi H."/>
            <person name="Hubka V."/>
        </authorList>
    </citation>
    <scope>NUCLEOTIDE SEQUENCE</scope>
    <source>
        <strain evidence="1">CBS 733.88</strain>
    </source>
</reference>
<dbReference type="Proteomes" id="UP001143548">
    <property type="component" value="Unassembled WGS sequence"/>
</dbReference>
<comment type="caution">
    <text evidence="1">The sequence shown here is derived from an EMBL/GenBank/DDBJ whole genome shotgun (WGS) entry which is preliminary data.</text>
</comment>
<proteinExistence type="predicted"/>
<dbReference type="EMBL" id="BROQ01000116">
    <property type="protein sequence ID" value="GKZ25589.1"/>
    <property type="molecule type" value="Genomic_DNA"/>
</dbReference>
<dbReference type="AlphaFoldDB" id="A0A9W5YXI4"/>
<name>A0A9W5YXI4_9EURO</name>
<gene>
    <name evidence="1" type="ORF">AbraCBS73388_001231</name>
</gene>
<organism evidence="1 2">
    <name type="scientific">Aspergillus brasiliensis</name>
    <dbReference type="NCBI Taxonomy" id="319629"/>
    <lineage>
        <taxon>Eukaryota</taxon>
        <taxon>Fungi</taxon>
        <taxon>Dikarya</taxon>
        <taxon>Ascomycota</taxon>
        <taxon>Pezizomycotina</taxon>
        <taxon>Eurotiomycetes</taxon>
        <taxon>Eurotiomycetidae</taxon>
        <taxon>Eurotiales</taxon>
        <taxon>Aspergillaceae</taxon>
        <taxon>Aspergillus</taxon>
        <taxon>Aspergillus subgen. Circumdati</taxon>
    </lineage>
</organism>
<sequence>MVDGSKGIKIDQNGGFSCRFRVKTNGKETPQSGTKLLGQQAIWQYDELINLGFHEGDNCWVSVDIDAGRTNHESGGNFILSGSAQMLTYELSGGK</sequence>
<protein>
    <submittedName>
        <fullName evidence="1">Uncharacterized protein</fullName>
    </submittedName>
</protein>
<accession>A0A9W5YXI4</accession>
<evidence type="ECO:0000313" key="1">
    <source>
        <dbReference type="EMBL" id="GKZ25589.1"/>
    </source>
</evidence>
<evidence type="ECO:0000313" key="2">
    <source>
        <dbReference type="Proteomes" id="UP001143548"/>
    </source>
</evidence>